<accession>A0AAV9UDW8</accession>
<sequence length="111" mass="11998">MEARNFTNQGTNEGYVGPMLIEIRQHLMSDFPKGKRPSGSKSPIDASCPNGFSSAFPADKGIVPLDRVKSKVPVSFQLNGFGKKITPGAETKPNSIHPDVLAWHTCKKTAS</sequence>
<gene>
    <name evidence="1" type="ORF">TWF730_002100</name>
</gene>
<dbReference type="Proteomes" id="UP001373714">
    <property type="component" value="Unassembled WGS sequence"/>
</dbReference>
<organism evidence="1 2">
    <name type="scientific">Orbilia blumenaviensis</name>
    <dbReference type="NCBI Taxonomy" id="1796055"/>
    <lineage>
        <taxon>Eukaryota</taxon>
        <taxon>Fungi</taxon>
        <taxon>Dikarya</taxon>
        <taxon>Ascomycota</taxon>
        <taxon>Pezizomycotina</taxon>
        <taxon>Orbiliomycetes</taxon>
        <taxon>Orbiliales</taxon>
        <taxon>Orbiliaceae</taxon>
        <taxon>Orbilia</taxon>
    </lineage>
</organism>
<name>A0AAV9UDW8_9PEZI</name>
<dbReference type="AlphaFoldDB" id="A0AAV9UDW8"/>
<proteinExistence type="predicted"/>
<keyword evidence="2" id="KW-1185">Reference proteome</keyword>
<comment type="caution">
    <text evidence="1">The sequence shown here is derived from an EMBL/GenBank/DDBJ whole genome shotgun (WGS) entry which is preliminary data.</text>
</comment>
<evidence type="ECO:0000313" key="2">
    <source>
        <dbReference type="Proteomes" id="UP001373714"/>
    </source>
</evidence>
<dbReference type="EMBL" id="JAVHNS010000011">
    <property type="protein sequence ID" value="KAK6340337.1"/>
    <property type="molecule type" value="Genomic_DNA"/>
</dbReference>
<protein>
    <submittedName>
        <fullName evidence="1">Uncharacterized protein</fullName>
    </submittedName>
</protein>
<reference evidence="1 2" key="1">
    <citation type="submission" date="2019-10" db="EMBL/GenBank/DDBJ databases">
        <authorList>
            <person name="Palmer J.M."/>
        </authorList>
    </citation>
    <scope>NUCLEOTIDE SEQUENCE [LARGE SCALE GENOMIC DNA]</scope>
    <source>
        <strain evidence="1 2">TWF730</strain>
    </source>
</reference>
<evidence type="ECO:0000313" key="1">
    <source>
        <dbReference type="EMBL" id="KAK6340337.1"/>
    </source>
</evidence>